<evidence type="ECO:0000313" key="4">
    <source>
        <dbReference type="EMBL" id="ATQ42146.1"/>
    </source>
</evidence>
<gene>
    <name evidence="4" type="ORF">CSW64_06820</name>
</gene>
<dbReference type="RefSeq" id="WP_099621403.1">
    <property type="nucleotide sequence ID" value="NZ_CP024201.1"/>
</dbReference>
<protein>
    <recommendedName>
        <fullName evidence="3">PepSY domain-containing protein</fullName>
    </recommendedName>
</protein>
<dbReference type="KEGG" id="cmb:CSW64_06820"/>
<dbReference type="InterPro" id="IPR025711">
    <property type="entry name" value="PepSY"/>
</dbReference>
<feature type="signal peptide" evidence="2">
    <location>
        <begin position="1"/>
        <end position="26"/>
    </location>
</feature>
<reference evidence="4 5" key="1">
    <citation type="submission" date="2017-10" db="EMBL/GenBank/DDBJ databases">
        <title>Genome sequence of Caulobacter mirabilis FWC38.</title>
        <authorList>
            <person name="Fiebig A."/>
            <person name="Crosson S."/>
        </authorList>
    </citation>
    <scope>NUCLEOTIDE SEQUENCE [LARGE SCALE GENOMIC DNA]</scope>
    <source>
        <strain evidence="4 5">FWC 38</strain>
    </source>
</reference>
<name>A0A2D2AVX8_9CAUL</name>
<proteinExistence type="predicted"/>
<dbReference type="Pfam" id="PF03413">
    <property type="entry name" value="PepSY"/>
    <property type="match status" value="1"/>
</dbReference>
<feature type="domain" description="PepSY" evidence="3">
    <location>
        <begin position="76"/>
        <end position="118"/>
    </location>
</feature>
<dbReference type="EMBL" id="CP024201">
    <property type="protein sequence ID" value="ATQ42146.1"/>
    <property type="molecule type" value="Genomic_DNA"/>
</dbReference>
<evidence type="ECO:0000256" key="1">
    <source>
        <dbReference type="SAM" id="MobiDB-lite"/>
    </source>
</evidence>
<organism evidence="4 5">
    <name type="scientific">Caulobacter mirabilis</name>
    <dbReference type="NCBI Taxonomy" id="69666"/>
    <lineage>
        <taxon>Bacteria</taxon>
        <taxon>Pseudomonadati</taxon>
        <taxon>Pseudomonadota</taxon>
        <taxon>Alphaproteobacteria</taxon>
        <taxon>Caulobacterales</taxon>
        <taxon>Caulobacteraceae</taxon>
        <taxon>Caulobacter</taxon>
    </lineage>
</organism>
<dbReference type="OrthoDB" id="7632485at2"/>
<feature type="chain" id="PRO_5016387928" description="PepSY domain-containing protein" evidence="2">
    <location>
        <begin position="27"/>
        <end position="119"/>
    </location>
</feature>
<keyword evidence="5" id="KW-1185">Reference proteome</keyword>
<accession>A0A2D2AVX8</accession>
<dbReference type="AlphaFoldDB" id="A0A2D2AVX8"/>
<feature type="region of interest" description="Disordered" evidence="1">
    <location>
        <begin position="29"/>
        <end position="58"/>
    </location>
</feature>
<evidence type="ECO:0000313" key="5">
    <source>
        <dbReference type="Proteomes" id="UP000228945"/>
    </source>
</evidence>
<feature type="compositionally biased region" description="Basic and acidic residues" evidence="1">
    <location>
        <begin position="31"/>
        <end position="45"/>
    </location>
</feature>
<evidence type="ECO:0000259" key="3">
    <source>
        <dbReference type="Pfam" id="PF03413"/>
    </source>
</evidence>
<dbReference type="Proteomes" id="UP000228945">
    <property type="component" value="Chromosome"/>
</dbReference>
<sequence>MKRFLVLFAAALIGAGSPAATTIAWAQGRGQYDDRDDDRGRRGNPSDDGWSRGGDARGGRLVPLEQVIRGIARSSPGRLLDAGLEGGDRPIYRVRWQTNDGRRIDYIVDARTGQIIGRD</sequence>
<evidence type="ECO:0000256" key="2">
    <source>
        <dbReference type="SAM" id="SignalP"/>
    </source>
</evidence>
<keyword evidence="2" id="KW-0732">Signal</keyword>